<comment type="caution">
    <text evidence="3">The sequence shown here is derived from an EMBL/GenBank/DDBJ whole genome shotgun (WGS) entry which is preliminary data.</text>
</comment>
<organism evidence="3 4">
    <name type="scientific">Polaribacter marinivivus</name>
    <dbReference type="NCBI Taxonomy" id="1524260"/>
    <lineage>
        <taxon>Bacteria</taxon>
        <taxon>Pseudomonadati</taxon>
        <taxon>Bacteroidota</taxon>
        <taxon>Flavobacteriia</taxon>
        <taxon>Flavobacteriales</taxon>
        <taxon>Flavobacteriaceae</taxon>
    </lineage>
</organism>
<protein>
    <submittedName>
        <fullName evidence="3">BatA domain-containing protein</fullName>
    </submittedName>
</protein>
<dbReference type="PANTHER" id="PTHR37464:SF1">
    <property type="entry name" value="BLL2463 PROTEIN"/>
    <property type="match status" value="1"/>
</dbReference>
<gene>
    <name evidence="3" type="ORF">ACFOWD_09215</name>
</gene>
<evidence type="ECO:0000313" key="4">
    <source>
        <dbReference type="Proteomes" id="UP001595826"/>
    </source>
</evidence>
<dbReference type="InterPro" id="IPR013783">
    <property type="entry name" value="Ig-like_fold"/>
</dbReference>
<evidence type="ECO:0000256" key="1">
    <source>
        <dbReference type="SAM" id="Phobius"/>
    </source>
</evidence>
<dbReference type="EMBL" id="JBHSCY010000002">
    <property type="protein sequence ID" value="MFC4269081.1"/>
    <property type="molecule type" value="Genomic_DNA"/>
</dbReference>
<evidence type="ECO:0000313" key="3">
    <source>
        <dbReference type="EMBL" id="MFC4269081.1"/>
    </source>
</evidence>
<keyword evidence="1" id="KW-0472">Membrane</keyword>
<sequence length="649" mass="74914">MHFQNPSIFYFLWLLIIPIIVHLFQLQKFVKVPFTNVAFLQKIFQENRKSSKVKKWLILATRLLLFLSLLFAFSQPYFSNKNTTKKLTNFIYLDNSLSTIAEGEKGVLLKNAIQEIIENTSAEETFSLLTNTEFFENLSYEELKNKLLLVKYSSISPDFESILLKISKIQNNKIKGLHKSILISDFQNTYENMFTNVTAGFSAIKLRNNKENNISLDSIYISKNTNDIITVNAIVKNQGKKKEGIPIALYDKEKLINKQSFSIENNSTTTLSFSLQNSTELEGKIKITYSDIFPFDNSKIFTLNRAKKINILSIGKTNKFLSKIYVKNEFNFTFSSLQNLDYNAISKQELIILNEIENIPATLANTLVDFSNKGGSVVIIPNTIINISSYNSFFRKVSSFKIQTKKTDSLKITSINYDHPIFKNVFSKKVNNFQYPSTKEYFNSNSRDISSIISFENNTPFIGQINSTGKKIYWFANSLTDNISNFSKSPLIVPVFYNFAKLSFKNTQLYYEIGKINQIDVNVKLNKDEIVSIKNKNSSFIPQQQTYQNKVVLSLNNLDLEPDYFYVTKDTDTIQTLALNPPKSESLLEFLDVKTTSFTNKNVVFYTSVEDYFKEQNKKNEVHWLWKWFLALAIVSLLLEILILKFYKP</sequence>
<feature type="domain" description="Aerotolerance regulator N-terminal" evidence="2">
    <location>
        <begin position="1"/>
        <end position="76"/>
    </location>
</feature>
<accession>A0ABV8R9V2</accession>
<keyword evidence="1" id="KW-0812">Transmembrane</keyword>
<proteinExistence type="predicted"/>
<dbReference type="InterPro" id="IPR024163">
    <property type="entry name" value="Aerotolerance_reg_N"/>
</dbReference>
<dbReference type="NCBIfam" id="TIGR02226">
    <property type="entry name" value="two_anch"/>
    <property type="match status" value="1"/>
</dbReference>
<name>A0ABV8R9V2_9FLAO</name>
<dbReference type="PANTHER" id="PTHR37464">
    <property type="entry name" value="BLL2463 PROTEIN"/>
    <property type="match status" value="1"/>
</dbReference>
<dbReference type="InterPro" id="IPR011933">
    <property type="entry name" value="Double_TM_dom"/>
</dbReference>
<feature type="transmembrane region" description="Helical" evidence="1">
    <location>
        <begin position="6"/>
        <end position="24"/>
    </location>
</feature>
<keyword evidence="1" id="KW-1133">Transmembrane helix</keyword>
<evidence type="ECO:0000259" key="2">
    <source>
        <dbReference type="Pfam" id="PF07584"/>
    </source>
</evidence>
<dbReference type="Proteomes" id="UP001595826">
    <property type="component" value="Unassembled WGS sequence"/>
</dbReference>
<dbReference type="Gene3D" id="2.60.40.10">
    <property type="entry name" value="Immunoglobulins"/>
    <property type="match status" value="1"/>
</dbReference>
<keyword evidence="4" id="KW-1185">Reference proteome</keyword>
<dbReference type="RefSeq" id="WP_377409985.1">
    <property type="nucleotide sequence ID" value="NZ_JBHSCY010000002.1"/>
</dbReference>
<dbReference type="Pfam" id="PF07584">
    <property type="entry name" value="BatA"/>
    <property type="match status" value="1"/>
</dbReference>
<feature type="transmembrane region" description="Helical" evidence="1">
    <location>
        <begin position="56"/>
        <end position="78"/>
    </location>
</feature>
<feature type="transmembrane region" description="Helical" evidence="1">
    <location>
        <begin position="624"/>
        <end position="647"/>
    </location>
</feature>
<reference evidence="4" key="1">
    <citation type="journal article" date="2019" name="Int. J. Syst. Evol. Microbiol.">
        <title>The Global Catalogue of Microorganisms (GCM) 10K type strain sequencing project: providing services to taxonomists for standard genome sequencing and annotation.</title>
        <authorList>
            <consortium name="The Broad Institute Genomics Platform"/>
            <consortium name="The Broad Institute Genome Sequencing Center for Infectious Disease"/>
            <person name="Wu L."/>
            <person name="Ma J."/>
        </authorList>
    </citation>
    <scope>NUCLEOTIDE SEQUENCE [LARGE SCALE GENOMIC DNA]</scope>
    <source>
        <strain evidence="4">CECT 8655</strain>
    </source>
</reference>